<name>A0A6L4WWZ7_9BACT</name>
<dbReference type="SUPFAM" id="SSF55874">
    <property type="entry name" value="ATPase domain of HSP90 chaperone/DNA topoisomerase II/histidine kinase"/>
    <property type="match status" value="1"/>
</dbReference>
<dbReference type="Pfam" id="PF13589">
    <property type="entry name" value="HATPase_c_3"/>
    <property type="match status" value="1"/>
</dbReference>
<dbReference type="EMBL" id="WFKK01000001">
    <property type="protein sequence ID" value="KAB7891263.1"/>
    <property type="molecule type" value="Genomic_DNA"/>
</dbReference>
<accession>A0A6L4WWZ7</accession>
<sequence>MVIHNSKGYKMNKHEFKIDKNILYSIIAKQAGTLEKSFLELVTNSIDAKATRIMITLDGKNFSFKDDGLGFESEETVHKFFGTFGTPHQENDATYGKFRMGRGQIMAFSKNKWQSNTFSMNVDIKNKGTNYDFKSNEPFVQGCLISGELYDELEDYEFAGFENILSEYVKFSQIPIYYNGSLISDSISSTQWDIETEDGYIKVDNNKRDLTVYNLGVKVVDYRRWDMGFGGIIVSKKPLEVNFARNDILKKSCNVWKSLYKEINDYLTERSKESLLEFKTLDDSKRASLSAKLITGEFDYAIGRKLKLFKDVKGICHPLTKISKLDTIAIGERFDRLAEKVHDEERAFVLDMEVLENFRVNSLEELYSMLKDSCRKYKASDAIEVYSKEWGIFDKELTNLSKDKLFIDDITSFNTEINIDYEILSEDVLTIKEILMLKSIRKHEGKIRKILNSYSSLDSTIRKIHVGKSEVAEAWTDGETYIAIDRGYLVASFGTASFMKICNLLLHEYIHLGNDEKTHVHNADFFELFHAVSQHHLTRYKSRISYHDDEECYHYYSKDDRDSLSHIALAMTRTYINLLEKNGIRVPKSLQVLSSEALGVIPKNERDKDSYVVAHGIQVL</sequence>
<comment type="caution">
    <text evidence="1">The sequence shown here is derived from an EMBL/GenBank/DDBJ whole genome shotgun (WGS) entry which is preliminary data.</text>
</comment>
<dbReference type="AlphaFoldDB" id="A0A6L4WWZ7"/>
<dbReference type="Proteomes" id="UP000472839">
    <property type="component" value="Unassembled WGS sequence"/>
</dbReference>
<dbReference type="InterPro" id="IPR036890">
    <property type="entry name" value="HATPase_C_sf"/>
</dbReference>
<organism evidence="1 2">
    <name type="scientific">Poseidonibacter ostreae</name>
    <dbReference type="NCBI Taxonomy" id="2654171"/>
    <lineage>
        <taxon>Bacteria</taxon>
        <taxon>Pseudomonadati</taxon>
        <taxon>Campylobacterota</taxon>
        <taxon>Epsilonproteobacteria</taxon>
        <taxon>Campylobacterales</taxon>
        <taxon>Arcobacteraceae</taxon>
        <taxon>Poseidonibacter</taxon>
    </lineage>
</organism>
<dbReference type="Gene3D" id="3.30.565.10">
    <property type="entry name" value="Histidine kinase-like ATPase, C-terminal domain"/>
    <property type="match status" value="1"/>
</dbReference>
<reference evidence="1 2" key="1">
    <citation type="submission" date="2019-10" db="EMBL/GenBank/DDBJ databases">
        <title>Poseidonibacter ostreae sp. nov., isolated from the gut of the Ostrea denselamellosa.</title>
        <authorList>
            <person name="Choi A."/>
        </authorList>
    </citation>
    <scope>NUCLEOTIDE SEQUENCE [LARGE SCALE GENOMIC DNA]</scope>
    <source>
        <strain evidence="1 2">SJOD-M-33</strain>
    </source>
</reference>
<evidence type="ECO:0000313" key="2">
    <source>
        <dbReference type="Proteomes" id="UP000472839"/>
    </source>
</evidence>
<evidence type="ECO:0000313" key="1">
    <source>
        <dbReference type="EMBL" id="KAB7891263.1"/>
    </source>
</evidence>
<proteinExistence type="predicted"/>
<gene>
    <name evidence="1" type="ORF">GBG19_00070</name>
</gene>
<protein>
    <submittedName>
        <fullName evidence="1">Uncharacterized protein</fullName>
    </submittedName>
</protein>